<feature type="region of interest" description="Disordered" evidence="1">
    <location>
        <begin position="282"/>
        <end position="371"/>
    </location>
</feature>
<feature type="compositionally biased region" description="Basic and acidic residues" evidence="1">
    <location>
        <begin position="310"/>
        <end position="327"/>
    </location>
</feature>
<dbReference type="Proteomes" id="UP000242913">
    <property type="component" value="Unassembled WGS sequence"/>
</dbReference>
<evidence type="ECO:0000313" key="3">
    <source>
        <dbReference type="EMBL" id="OZC09434.1"/>
    </source>
</evidence>
<dbReference type="Pfam" id="PF08719">
    <property type="entry name" value="NADAR"/>
    <property type="match status" value="1"/>
</dbReference>
<keyword evidence="4" id="KW-1185">Reference proteome</keyword>
<feature type="domain" description="NADAR" evidence="2">
    <location>
        <begin position="21"/>
        <end position="173"/>
    </location>
</feature>
<name>A0A238BWP7_9BILA</name>
<evidence type="ECO:0000256" key="1">
    <source>
        <dbReference type="SAM" id="MobiDB-lite"/>
    </source>
</evidence>
<dbReference type="SUPFAM" id="SSF143990">
    <property type="entry name" value="YbiA-like"/>
    <property type="match status" value="1"/>
</dbReference>
<dbReference type="EMBL" id="KZ269994">
    <property type="protein sequence ID" value="OZC09434.1"/>
    <property type="molecule type" value="Genomic_DNA"/>
</dbReference>
<proteinExistence type="predicted"/>
<dbReference type="Gene3D" id="1.10.357.40">
    <property type="entry name" value="YbiA-like"/>
    <property type="match status" value="1"/>
</dbReference>
<reference evidence="3 4" key="1">
    <citation type="submission" date="2015-12" db="EMBL/GenBank/DDBJ databases">
        <title>Draft genome of the nematode, Onchocerca flexuosa.</title>
        <authorList>
            <person name="Mitreva M."/>
        </authorList>
    </citation>
    <scope>NUCLEOTIDE SEQUENCE [LARGE SCALE GENOMIC DNA]</scope>
    <source>
        <strain evidence="3">Red Deer</strain>
    </source>
</reference>
<evidence type="ECO:0000259" key="2">
    <source>
        <dbReference type="Pfam" id="PF08719"/>
    </source>
</evidence>
<dbReference type="AlphaFoldDB" id="A0A238BWP7"/>
<evidence type="ECO:0000313" key="4">
    <source>
        <dbReference type="Proteomes" id="UP000242913"/>
    </source>
</evidence>
<organism evidence="3 4">
    <name type="scientific">Onchocerca flexuosa</name>
    <dbReference type="NCBI Taxonomy" id="387005"/>
    <lineage>
        <taxon>Eukaryota</taxon>
        <taxon>Metazoa</taxon>
        <taxon>Ecdysozoa</taxon>
        <taxon>Nematoda</taxon>
        <taxon>Chromadorea</taxon>
        <taxon>Rhabditida</taxon>
        <taxon>Spirurina</taxon>
        <taxon>Spiruromorpha</taxon>
        <taxon>Filarioidea</taxon>
        <taxon>Onchocercidae</taxon>
        <taxon>Onchocerca</taxon>
    </lineage>
</organism>
<dbReference type="InterPro" id="IPR037238">
    <property type="entry name" value="YbiA-like_sf"/>
</dbReference>
<sequence>MTNIVTTESGEKFTLFFTIRSPFSNFHPCRFTIFEDVGNGKPEERWYYSTEQYYMYHKALSAGDSETAEQIANERDARKIKMMSHNIKNFERETWNRISSDVMRRGNFAKYTQNPLLRKKLFYTYGSTLVECSPTDLEWGIGLDINEPDALSPSKWRGKNKLGQILTEIREELLLKPEYAQEVSDIISMLENFDSFSRQFFLPPKPPIQQCSCPPSGENDHDKRQSLPCSTEIGRTVDGNCDKRYSLPSFPCAERSENIPDSTFKVCSEFVNLQRNASNIKIENSSSTAHQEDYPQPARSTRKRNYHRIPSYDRDFRRYSSWDDSRDRKKNNSRSEKRRNTSNNSKSRYSTQSRSGRDRNSSESDRESSRFLKKRRIGVPIDSNRLAACRLGSAHHDCDITSSSSEESSSSMQDVDVEMIKKAFEDPFKSLLERLRNKKCGVWEQYAAESNHNTNETIPSDD</sequence>
<accession>A0A238BWP7</accession>
<feature type="compositionally biased region" description="Basic and acidic residues" evidence="1">
    <location>
        <begin position="355"/>
        <end position="370"/>
    </location>
</feature>
<dbReference type="CDD" id="cd15457">
    <property type="entry name" value="NADAR"/>
    <property type="match status" value="1"/>
</dbReference>
<dbReference type="OrthoDB" id="206452at2759"/>
<dbReference type="InterPro" id="IPR012816">
    <property type="entry name" value="NADAR"/>
</dbReference>
<gene>
    <name evidence="3" type="ORF">X798_03595</name>
</gene>
<dbReference type="NCBIfam" id="TIGR02464">
    <property type="entry name" value="ribofla_fusion"/>
    <property type="match status" value="1"/>
</dbReference>
<protein>
    <recommendedName>
        <fullName evidence="2">NADAR domain-containing protein</fullName>
    </recommendedName>
</protein>